<organism evidence="1 2">
    <name type="scientific">Avena sativa</name>
    <name type="common">Oat</name>
    <dbReference type="NCBI Taxonomy" id="4498"/>
    <lineage>
        <taxon>Eukaryota</taxon>
        <taxon>Viridiplantae</taxon>
        <taxon>Streptophyta</taxon>
        <taxon>Embryophyta</taxon>
        <taxon>Tracheophyta</taxon>
        <taxon>Spermatophyta</taxon>
        <taxon>Magnoliopsida</taxon>
        <taxon>Liliopsida</taxon>
        <taxon>Poales</taxon>
        <taxon>Poaceae</taxon>
        <taxon>BOP clade</taxon>
        <taxon>Pooideae</taxon>
        <taxon>Poodae</taxon>
        <taxon>Poeae</taxon>
        <taxon>Poeae Chloroplast Group 1 (Aveneae type)</taxon>
        <taxon>Aveninae</taxon>
        <taxon>Avena</taxon>
    </lineage>
</organism>
<reference evidence="1" key="2">
    <citation type="submission" date="2025-09" db="UniProtKB">
        <authorList>
            <consortium name="EnsemblPlants"/>
        </authorList>
    </citation>
    <scope>IDENTIFICATION</scope>
</reference>
<evidence type="ECO:0000313" key="2">
    <source>
        <dbReference type="Proteomes" id="UP001732700"/>
    </source>
</evidence>
<keyword evidence="2" id="KW-1185">Reference proteome</keyword>
<dbReference type="EnsemblPlants" id="AVESA.00010b.r2.3AG0445850.1">
    <property type="protein sequence ID" value="AVESA.00010b.r2.3AG0445850.1.CDS.1"/>
    <property type="gene ID" value="AVESA.00010b.r2.3AG0445850"/>
</dbReference>
<sequence length="142" mass="15300">MEQTSKNLDDSGQLPRQERAAPLRCANGCGFFGSPETGGLCSKCFRESLRRAEAQPQASAEAEAVAATSKEGHEQGAKSKSRCAACGRKVGLMGFECRCGGVFCGEHRYSDRHSCGYDYRAAGRDAISQANPVVRNDKVDKF</sequence>
<evidence type="ECO:0000313" key="1">
    <source>
        <dbReference type="EnsemblPlants" id="AVESA.00010b.r2.3AG0445850.1.CDS.1"/>
    </source>
</evidence>
<accession>A0ACD5VKT8</accession>
<dbReference type="Proteomes" id="UP001732700">
    <property type="component" value="Chromosome 3A"/>
</dbReference>
<protein>
    <submittedName>
        <fullName evidence="1">Uncharacterized protein</fullName>
    </submittedName>
</protein>
<name>A0ACD5VKT8_AVESA</name>
<proteinExistence type="predicted"/>
<reference evidence="1" key="1">
    <citation type="submission" date="2021-05" db="EMBL/GenBank/DDBJ databases">
        <authorList>
            <person name="Scholz U."/>
            <person name="Mascher M."/>
            <person name="Fiebig A."/>
        </authorList>
    </citation>
    <scope>NUCLEOTIDE SEQUENCE [LARGE SCALE GENOMIC DNA]</scope>
</reference>